<evidence type="ECO:0000313" key="3">
    <source>
        <dbReference type="EMBL" id="MCB6185319.1"/>
    </source>
</evidence>
<dbReference type="InterPro" id="IPR038727">
    <property type="entry name" value="NadR/Ttd14_AAA_dom"/>
</dbReference>
<dbReference type="PANTHER" id="PTHR37512:SF1">
    <property type="entry name" value="NADR_TTD14 AAA DOMAIN-CONTAINING PROTEIN"/>
    <property type="match status" value="1"/>
</dbReference>
<keyword evidence="3" id="KW-0547">Nucleotide-binding</keyword>
<dbReference type="PANTHER" id="PTHR37512">
    <property type="entry name" value="TRIFUNCTIONAL NAD BIOSYNTHESIS/REGULATOR PROTEIN NADR"/>
    <property type="match status" value="1"/>
</dbReference>
<feature type="domain" description="NadR/Ttd14 AAA" evidence="2">
    <location>
        <begin position="121"/>
        <end position="266"/>
    </location>
</feature>
<gene>
    <name evidence="3" type="ORF">LIN78_17365</name>
</gene>
<reference evidence="3" key="1">
    <citation type="submission" date="2021-10" db="EMBL/GenBank/DDBJ databases">
        <title>The complete genome sequence of Leeia sp. TBRC 13508.</title>
        <authorList>
            <person name="Charoenyingcharoen P."/>
            <person name="Yukphan P."/>
        </authorList>
    </citation>
    <scope>NUCLEOTIDE SEQUENCE</scope>
    <source>
        <strain evidence="3">TBRC 13508</strain>
    </source>
</reference>
<dbReference type="EMBL" id="JAJBZT010000015">
    <property type="protein sequence ID" value="MCB6185319.1"/>
    <property type="molecule type" value="Genomic_DNA"/>
</dbReference>
<dbReference type="RefSeq" id="WP_227182150.1">
    <property type="nucleotide sequence ID" value="NZ_JAJBZT010000015.1"/>
</dbReference>
<keyword evidence="3" id="KW-0067">ATP-binding</keyword>
<keyword evidence="1" id="KW-0812">Transmembrane</keyword>
<feature type="transmembrane region" description="Helical" evidence="1">
    <location>
        <begin position="12"/>
        <end position="31"/>
    </location>
</feature>
<dbReference type="InterPro" id="IPR052735">
    <property type="entry name" value="NAD_biosynth-regulator"/>
</dbReference>
<dbReference type="Pfam" id="PF13521">
    <property type="entry name" value="AAA_28"/>
    <property type="match status" value="1"/>
</dbReference>
<sequence length="288" mass="32476">MMVTTDSIILSSLVPASLAGTSFLSCTFWLIDPISDKQRQLYHSFTQSLCPTITPQFHVVGASPDHLSADIGASFNPEMLHIVDARLIKYWPTDIPFLPCPIVVGIDFIETKSKDHTGAAIVFFGPESTGKSTVSTQLATAFKLPLVTEYVRLWFDIFGCDCNRQQAWTILNVVHAFHQAISKVHQGIWLADTDALASLMWLEWYFGVQPTASLPANLVVDKFYLLCGDDIPFVPDHQRRYSDKREFDAAFAKSYLQKFNADFEWIKGQGVDRLEMAKRYLETKLEPS</sequence>
<comment type="caution">
    <text evidence="3">The sequence shown here is derived from an EMBL/GenBank/DDBJ whole genome shotgun (WGS) entry which is preliminary data.</text>
</comment>
<dbReference type="GO" id="GO:0005524">
    <property type="term" value="F:ATP binding"/>
    <property type="evidence" value="ECO:0007669"/>
    <property type="project" value="UniProtKB-KW"/>
</dbReference>
<accession>A0ABS8DAS4</accession>
<dbReference type="Proteomes" id="UP001165395">
    <property type="component" value="Unassembled WGS sequence"/>
</dbReference>
<organism evidence="3 4">
    <name type="scientific">Leeia speluncae</name>
    <dbReference type="NCBI Taxonomy" id="2884804"/>
    <lineage>
        <taxon>Bacteria</taxon>
        <taxon>Pseudomonadati</taxon>
        <taxon>Pseudomonadota</taxon>
        <taxon>Betaproteobacteria</taxon>
        <taxon>Neisseriales</taxon>
        <taxon>Leeiaceae</taxon>
        <taxon>Leeia</taxon>
    </lineage>
</organism>
<dbReference type="InterPro" id="IPR027417">
    <property type="entry name" value="P-loop_NTPase"/>
</dbReference>
<dbReference type="Gene3D" id="3.40.50.300">
    <property type="entry name" value="P-loop containing nucleotide triphosphate hydrolases"/>
    <property type="match status" value="1"/>
</dbReference>
<proteinExistence type="predicted"/>
<evidence type="ECO:0000256" key="1">
    <source>
        <dbReference type="SAM" id="Phobius"/>
    </source>
</evidence>
<keyword evidence="1" id="KW-0472">Membrane</keyword>
<keyword evidence="1" id="KW-1133">Transmembrane helix</keyword>
<name>A0ABS8DAS4_9NEIS</name>
<keyword evidence="4" id="KW-1185">Reference proteome</keyword>
<protein>
    <submittedName>
        <fullName evidence="3">ATP-binding protein</fullName>
    </submittedName>
</protein>
<evidence type="ECO:0000259" key="2">
    <source>
        <dbReference type="Pfam" id="PF13521"/>
    </source>
</evidence>
<dbReference type="SUPFAM" id="SSF52540">
    <property type="entry name" value="P-loop containing nucleoside triphosphate hydrolases"/>
    <property type="match status" value="1"/>
</dbReference>
<evidence type="ECO:0000313" key="4">
    <source>
        <dbReference type="Proteomes" id="UP001165395"/>
    </source>
</evidence>